<keyword evidence="3" id="KW-1185">Reference proteome</keyword>
<name>A0ABP0KP02_9DINO</name>
<dbReference type="Pfam" id="PF13374">
    <property type="entry name" value="TPR_10"/>
    <property type="match status" value="1"/>
</dbReference>
<feature type="region of interest" description="Disordered" evidence="1">
    <location>
        <begin position="580"/>
        <end position="599"/>
    </location>
</feature>
<dbReference type="SUPFAM" id="SSF48452">
    <property type="entry name" value="TPR-like"/>
    <property type="match status" value="2"/>
</dbReference>
<dbReference type="Proteomes" id="UP001642464">
    <property type="component" value="Unassembled WGS sequence"/>
</dbReference>
<dbReference type="Gene3D" id="1.25.40.10">
    <property type="entry name" value="Tetratricopeptide repeat domain"/>
    <property type="match status" value="1"/>
</dbReference>
<dbReference type="PANTHER" id="PTHR46082:SF6">
    <property type="entry name" value="AAA+ ATPASE DOMAIN-CONTAINING PROTEIN-RELATED"/>
    <property type="match status" value="1"/>
</dbReference>
<protein>
    <submittedName>
        <fullName evidence="2">Sulfhydryl oxidase 1 (Quiescin-sulfhydryl oxidase 1) (OsQSOX1)</fullName>
    </submittedName>
</protein>
<dbReference type="InterPro" id="IPR053137">
    <property type="entry name" value="NLR-like"/>
</dbReference>
<accession>A0ABP0KP02</accession>
<feature type="compositionally biased region" description="Basic and acidic residues" evidence="1">
    <location>
        <begin position="587"/>
        <end position="597"/>
    </location>
</feature>
<gene>
    <name evidence="2" type="ORF">SCF082_LOCUS18433</name>
</gene>
<dbReference type="InterPro" id="IPR011990">
    <property type="entry name" value="TPR-like_helical_dom_sf"/>
</dbReference>
<reference evidence="2 3" key="1">
    <citation type="submission" date="2024-02" db="EMBL/GenBank/DDBJ databases">
        <authorList>
            <person name="Chen Y."/>
            <person name="Shah S."/>
            <person name="Dougan E. K."/>
            <person name="Thang M."/>
            <person name="Chan C."/>
        </authorList>
    </citation>
    <scope>NUCLEOTIDE SEQUENCE [LARGE SCALE GENOMIC DNA]</scope>
</reference>
<dbReference type="EMBL" id="CAXAMM010012336">
    <property type="protein sequence ID" value="CAK9028604.1"/>
    <property type="molecule type" value="Genomic_DNA"/>
</dbReference>
<proteinExistence type="predicted"/>
<comment type="caution">
    <text evidence="2">The sequence shown here is derived from an EMBL/GenBank/DDBJ whole genome shotgun (WGS) entry which is preliminary data.</text>
</comment>
<evidence type="ECO:0000256" key="1">
    <source>
        <dbReference type="SAM" id="MobiDB-lite"/>
    </source>
</evidence>
<evidence type="ECO:0000313" key="3">
    <source>
        <dbReference type="Proteomes" id="UP001642464"/>
    </source>
</evidence>
<evidence type="ECO:0000313" key="2">
    <source>
        <dbReference type="EMBL" id="CAK9028604.1"/>
    </source>
</evidence>
<sequence>MAKMCSGGVMTETRLDVLLLSPHLRPPISQLYLREATGFYASRIHYFKGKNWQIRSLKDGPGCFFIVPVIVNTGGSAYNRPIISDVLLKHFIPKFDRAIWGEKSTKGKIHLPTPLGDDFNLGAQGWNDAREKELDNMAKEEAIMYNLVGHELANVIVQCDGLAGNLQAMREDNEREDFLHEYYQKTVEATAKRFKHVGATADGIKREVESMMLDPMTDWGKSSLPVPALPVLAAVCLLIFCPQGSGLEHLGMVETGFHVRVLFGLDSDSPKSLQVSLREFLLQLPPYRRRKVQLEGSDLPMKIRNLNALGIFDVVTRRCWLTFDPLRRMTSHDFGLSLQNDFWFNHLRGIAPAHDHVSYVGALSQRAGSFDALPIADFYLLMVYSPWWQHCRRAVVEFNRLAAVLRPADLRPLLMDCTRPVNEKMCSRFLGDPRRPLCLGRPRLAVARLLPGEITAETMLRWVQRARPEALGRLAEKADLDDLDGWDRFQESDVRAGLALWLHEIFERQVFEIKEEDHRERRRNALLTFLDLLCSYFPDHLPGPSKNPRDCRESLCHLGWLLQDQKFWSSHIENIEVAVQEAPPEGRPGDEPQKPAELKPSTRRFQRLRWEKLEHHWQLCGEPWPELAARGFSRCRSKDPLASGLPCGVWGLMHSVLTEIAELRQCTMAHAENPDDCIGPPKNTTAKELRTFMKEEAQNMKVLEAEQRREFLDEEPFVGPAALLVARHRFRRAEGLSEESQEALEATYQVAQAMAAEGQHREAVKLFAYLHKIYQRKKGDTHLDTLAVASARALSLHALGSHADAAELQETTLVTLQEKVGLSHPRTVTESNNLALTLTSLGRHDEAVPLLRMTLDARELQNGLQTTEWITAANNLAGGLSKVGDLEEASEARRRTGATGGREDRGEDF</sequence>
<feature type="region of interest" description="Disordered" evidence="1">
    <location>
        <begin position="887"/>
        <end position="909"/>
    </location>
</feature>
<dbReference type="PANTHER" id="PTHR46082">
    <property type="entry name" value="ATP/GTP-BINDING PROTEIN-RELATED"/>
    <property type="match status" value="1"/>
</dbReference>
<dbReference type="SUPFAM" id="SSF52833">
    <property type="entry name" value="Thioredoxin-like"/>
    <property type="match status" value="1"/>
</dbReference>
<dbReference type="InterPro" id="IPR036249">
    <property type="entry name" value="Thioredoxin-like_sf"/>
</dbReference>
<organism evidence="2 3">
    <name type="scientific">Durusdinium trenchii</name>
    <dbReference type="NCBI Taxonomy" id="1381693"/>
    <lineage>
        <taxon>Eukaryota</taxon>
        <taxon>Sar</taxon>
        <taxon>Alveolata</taxon>
        <taxon>Dinophyceae</taxon>
        <taxon>Suessiales</taxon>
        <taxon>Symbiodiniaceae</taxon>
        <taxon>Durusdinium</taxon>
    </lineage>
</organism>